<evidence type="ECO:0000256" key="1">
    <source>
        <dbReference type="ARBA" id="ARBA00022490"/>
    </source>
</evidence>
<dbReference type="EMBL" id="JAAVJD010000187">
    <property type="protein sequence ID" value="NJQ07695.1"/>
    <property type="molecule type" value="Genomic_DNA"/>
</dbReference>
<dbReference type="RefSeq" id="WP_167972937.1">
    <property type="nucleotide sequence ID" value="NZ_BHZG01000044.1"/>
</dbReference>
<dbReference type="GO" id="GO:0032259">
    <property type="term" value="P:methylation"/>
    <property type="evidence" value="ECO:0007669"/>
    <property type="project" value="UniProtKB-KW"/>
</dbReference>
<keyword evidence="1 5" id="KW-0963">Cytoplasm</keyword>
<organism evidence="6 7">
    <name type="scientific">Streptomyces lonarensis</name>
    <dbReference type="NCBI Taxonomy" id="700599"/>
    <lineage>
        <taxon>Bacteria</taxon>
        <taxon>Bacillati</taxon>
        <taxon>Actinomycetota</taxon>
        <taxon>Actinomycetes</taxon>
        <taxon>Kitasatosporales</taxon>
        <taxon>Streptomycetaceae</taxon>
        <taxon>Streptomyces</taxon>
    </lineage>
</organism>
<name>A0A7X6I0N6_9ACTN</name>
<proteinExistence type="inferred from homology"/>
<accession>A0A7X6I0N6</accession>
<gene>
    <name evidence="5" type="primary">tam</name>
    <name evidence="6" type="ORF">HCN56_19435</name>
</gene>
<keyword evidence="2 5" id="KW-0489">Methyltransferase</keyword>
<dbReference type="GO" id="GO:0005737">
    <property type="term" value="C:cytoplasm"/>
    <property type="evidence" value="ECO:0007669"/>
    <property type="project" value="UniProtKB-SubCell"/>
</dbReference>
<evidence type="ECO:0000313" key="6">
    <source>
        <dbReference type="EMBL" id="NJQ07695.1"/>
    </source>
</evidence>
<dbReference type="PANTHER" id="PTHR43861">
    <property type="entry name" value="TRANS-ACONITATE 2-METHYLTRANSFERASE-RELATED"/>
    <property type="match status" value="1"/>
</dbReference>
<comment type="subcellular location">
    <subcellularLocation>
        <location evidence="5">Cytoplasm</location>
    </subcellularLocation>
</comment>
<dbReference type="InterPro" id="IPR023149">
    <property type="entry name" value="Trans_acon_MeTrfase_C"/>
</dbReference>
<sequence>MTTTRWDPDQYNRYADHRTRPLRDLIARVPALRAEHPRIADLGCGPGGPTAVVAERWTDAHVTGYDSSAEMLEHAAPLAGPTPGGGSLAFERADIATWRPRQPHDLIVSNAALQWVPDHVALFPRWIAALAPGGSLAFQVPGNFGAPSHLLLRVQCLAPRWRDRLAGVLREGTPVHEPGGYLDALTVLGCEVDTWETTYHQLLLGPDPVLEWMRGTALRPVLDALADDQEAVEAFLAEYRDRLRPAYPAGSFGTVLPFRRIFVVARRRAD</sequence>
<dbReference type="GO" id="GO:0017000">
    <property type="term" value="P:antibiotic biosynthetic process"/>
    <property type="evidence" value="ECO:0007669"/>
    <property type="project" value="UniProtKB-ARBA"/>
</dbReference>
<dbReference type="EC" id="2.1.1.144" evidence="5"/>
<dbReference type="NCBIfam" id="NF010703">
    <property type="entry name" value="PRK14103.1"/>
    <property type="match status" value="1"/>
</dbReference>
<evidence type="ECO:0000256" key="4">
    <source>
        <dbReference type="ARBA" id="ARBA00022691"/>
    </source>
</evidence>
<evidence type="ECO:0000256" key="2">
    <source>
        <dbReference type="ARBA" id="ARBA00022603"/>
    </source>
</evidence>
<dbReference type="AlphaFoldDB" id="A0A7X6I0N6"/>
<dbReference type="Gene3D" id="3.40.50.150">
    <property type="entry name" value="Vaccinia Virus protein VP39"/>
    <property type="match status" value="1"/>
</dbReference>
<dbReference type="HAMAP" id="MF_00560">
    <property type="entry name" value="Tran_acon_Me_trans"/>
    <property type="match status" value="1"/>
</dbReference>
<keyword evidence="4 5" id="KW-0949">S-adenosyl-L-methionine</keyword>
<comment type="similarity">
    <text evidence="5">Belongs to the methyltransferase superfamily. Tam family.</text>
</comment>
<protein>
    <recommendedName>
        <fullName evidence="5">Trans-aconitate 2-methyltransferase</fullName>
        <ecNumber evidence="5">2.1.1.144</ecNumber>
    </recommendedName>
</protein>
<comment type="catalytic activity">
    <reaction evidence="5">
        <text>trans-aconitate + S-adenosyl-L-methionine = (E)-3-(methoxycarbonyl)pent-2-enedioate + S-adenosyl-L-homocysteine</text>
        <dbReference type="Rhea" id="RHEA:14969"/>
        <dbReference type="ChEBI" id="CHEBI:15708"/>
        <dbReference type="ChEBI" id="CHEBI:57470"/>
        <dbReference type="ChEBI" id="CHEBI:57856"/>
        <dbReference type="ChEBI" id="CHEBI:59789"/>
        <dbReference type="EC" id="2.1.1.144"/>
    </reaction>
</comment>
<comment type="function">
    <text evidence="5">Catalyzes the S-adenosylmethionine monomethyl esterification of trans-aconitate.</text>
</comment>
<dbReference type="PANTHER" id="PTHR43861:SF1">
    <property type="entry name" value="TRANS-ACONITATE 2-METHYLTRANSFERASE"/>
    <property type="match status" value="1"/>
</dbReference>
<evidence type="ECO:0000256" key="5">
    <source>
        <dbReference type="HAMAP-Rule" id="MF_00560"/>
    </source>
</evidence>
<reference evidence="6 7" key="1">
    <citation type="submission" date="2020-03" db="EMBL/GenBank/DDBJ databases">
        <title>Draft genome of Streptomyces sp. ventii, isolated from the Axial Seamount in the Pacific Ocean, and resequencing of the two type strains Streptomyces lonarensis strain NCL 716 and Streptomyces bohaiensis strain 11A07.</title>
        <authorList>
            <person name="Loughran R.M."/>
            <person name="Pfannmuller K.M."/>
            <person name="Wasson B.J."/>
            <person name="Deadmond M.C."/>
            <person name="Paddock B.E."/>
            <person name="Koyack M.J."/>
            <person name="Gallegos D.A."/>
            <person name="Mitchell E.A."/>
            <person name="Ushijima B."/>
            <person name="Saw J.H."/>
            <person name="Mcphail K.L."/>
            <person name="Videau P."/>
        </authorList>
    </citation>
    <scope>NUCLEOTIDE SEQUENCE [LARGE SCALE GENOMIC DNA]</scope>
    <source>
        <strain evidence="6 7">NCL716</strain>
    </source>
</reference>
<dbReference type="InterPro" id="IPR023506">
    <property type="entry name" value="Trans-aconitate_MeTrfase"/>
</dbReference>
<evidence type="ECO:0000256" key="3">
    <source>
        <dbReference type="ARBA" id="ARBA00022679"/>
    </source>
</evidence>
<comment type="caution">
    <text evidence="6">The sequence shown here is derived from an EMBL/GenBank/DDBJ whole genome shotgun (WGS) entry which is preliminary data.</text>
</comment>
<dbReference type="GO" id="GO:0030798">
    <property type="term" value="F:trans-aconitate 2-methyltransferase activity"/>
    <property type="evidence" value="ECO:0007669"/>
    <property type="project" value="UniProtKB-UniRule"/>
</dbReference>
<dbReference type="CDD" id="cd02440">
    <property type="entry name" value="AdoMet_MTases"/>
    <property type="match status" value="1"/>
</dbReference>
<keyword evidence="3 5" id="KW-0808">Transferase</keyword>
<keyword evidence="7" id="KW-1185">Reference proteome</keyword>
<dbReference type="SUPFAM" id="SSF53335">
    <property type="entry name" value="S-adenosyl-L-methionine-dependent methyltransferases"/>
    <property type="match status" value="1"/>
</dbReference>
<dbReference type="InterPro" id="IPR029063">
    <property type="entry name" value="SAM-dependent_MTases_sf"/>
</dbReference>
<dbReference type="Proteomes" id="UP000578686">
    <property type="component" value="Unassembled WGS sequence"/>
</dbReference>
<dbReference type="Gene3D" id="1.10.150.290">
    <property type="entry name" value="S-adenosyl-L-methionine-dependent methyltransferases"/>
    <property type="match status" value="1"/>
</dbReference>
<dbReference type="Pfam" id="PF13489">
    <property type="entry name" value="Methyltransf_23"/>
    <property type="match status" value="1"/>
</dbReference>
<evidence type="ECO:0000313" key="7">
    <source>
        <dbReference type="Proteomes" id="UP000578686"/>
    </source>
</evidence>